<dbReference type="InterPro" id="IPR045886">
    <property type="entry name" value="ThiF/MoeB/HesA"/>
</dbReference>
<dbReference type="GO" id="GO:0061504">
    <property type="term" value="P:cyclic threonylcarbamoyladenosine biosynthetic process"/>
    <property type="evidence" value="ECO:0007669"/>
    <property type="project" value="TreeGrafter"/>
</dbReference>
<dbReference type="CDD" id="cd00757">
    <property type="entry name" value="ThiF_MoeB_HesA_family"/>
    <property type="match status" value="1"/>
</dbReference>
<dbReference type="KEGG" id="taci:TDSAC_1135"/>
<sequence>MISKQFEKNVMTLGKENQIKLFHSTVSIVGMGGLGGFVLEHLVRLGVGHIKIVDKDIFEESNLNRQILSDNNSLGKPKVEIAKIKAKNINKKIIIDSFETEFNEDTADKILKGSNVAVDALDNNNSRSLLFRVAKSLGIPVVHAAVSMTSGEVKVFFPEDKIIDFKKNKGTEEHMGVISPTVAIAASIQAMEVVKILTNKGNVLKKGFYFDLMDNFYSVI</sequence>
<dbReference type="Gene3D" id="3.40.50.720">
    <property type="entry name" value="NAD(P)-binding Rossmann-like Domain"/>
    <property type="match status" value="1"/>
</dbReference>
<dbReference type="PANTHER" id="PTHR43267:SF1">
    <property type="entry name" value="TRNA THREONYLCARBAMOYLADENOSINE DEHYDRATASE"/>
    <property type="match status" value="1"/>
</dbReference>
<dbReference type="AlphaFoldDB" id="A0A2R4W1A2"/>
<keyword evidence="4" id="KW-1185">Reference proteome</keyword>
<dbReference type="OrthoDB" id="9804286at2"/>
<keyword evidence="3" id="KW-0548">Nucleotidyltransferase</keyword>
<dbReference type="GO" id="GO:0061503">
    <property type="term" value="F:tRNA threonylcarbamoyladenosine dehydratase"/>
    <property type="evidence" value="ECO:0007669"/>
    <property type="project" value="TreeGrafter"/>
</dbReference>
<dbReference type="RefSeq" id="WP_108309275.1">
    <property type="nucleotide sequence ID" value="NZ_CP020921.1"/>
</dbReference>
<name>A0A2R4W1A2_THEAF</name>
<dbReference type="InterPro" id="IPR035985">
    <property type="entry name" value="Ubiquitin-activating_enz"/>
</dbReference>
<dbReference type="PANTHER" id="PTHR43267">
    <property type="entry name" value="TRNA THREONYLCARBAMOYLADENOSINE DEHYDRATASE"/>
    <property type="match status" value="1"/>
</dbReference>
<dbReference type="Proteomes" id="UP000244792">
    <property type="component" value="Chromosome"/>
</dbReference>
<dbReference type="InterPro" id="IPR000594">
    <property type="entry name" value="ThiF_NAD_FAD-bd"/>
</dbReference>
<proteinExistence type="predicted"/>
<protein>
    <submittedName>
        <fullName evidence="3">Molybdopterin or thiamine biosynthesis adenylyltransferase</fullName>
    </submittedName>
</protein>
<keyword evidence="1" id="KW-1133">Transmembrane helix</keyword>
<evidence type="ECO:0000313" key="3">
    <source>
        <dbReference type="EMBL" id="AWB10480.1"/>
    </source>
</evidence>
<accession>A0A2R4W1A2</accession>
<keyword evidence="1" id="KW-0472">Membrane</keyword>
<dbReference type="GO" id="GO:0008641">
    <property type="term" value="F:ubiquitin-like modifier activating enzyme activity"/>
    <property type="evidence" value="ECO:0007669"/>
    <property type="project" value="InterPro"/>
</dbReference>
<keyword evidence="1" id="KW-0812">Transmembrane</keyword>
<organism evidence="3 4">
    <name type="scientific">Thermodesulfobium acidiphilum</name>
    <dbReference type="NCBI Taxonomy" id="1794699"/>
    <lineage>
        <taxon>Bacteria</taxon>
        <taxon>Pseudomonadati</taxon>
        <taxon>Thermodesulfobiota</taxon>
        <taxon>Thermodesulfobiia</taxon>
        <taxon>Thermodesulfobiales</taxon>
        <taxon>Thermodesulfobiaceae</taxon>
        <taxon>Thermodesulfobium</taxon>
    </lineage>
</organism>
<feature type="transmembrane region" description="Helical" evidence="1">
    <location>
        <begin position="21"/>
        <end position="39"/>
    </location>
</feature>
<dbReference type="Pfam" id="PF00899">
    <property type="entry name" value="ThiF"/>
    <property type="match status" value="1"/>
</dbReference>
<feature type="domain" description="THIF-type NAD/FAD binding fold" evidence="2">
    <location>
        <begin position="8"/>
        <end position="211"/>
    </location>
</feature>
<dbReference type="SUPFAM" id="SSF69572">
    <property type="entry name" value="Activating enzymes of the ubiquitin-like proteins"/>
    <property type="match status" value="1"/>
</dbReference>
<evidence type="ECO:0000259" key="2">
    <source>
        <dbReference type="Pfam" id="PF00899"/>
    </source>
</evidence>
<dbReference type="EMBL" id="CP020921">
    <property type="protein sequence ID" value="AWB10480.1"/>
    <property type="molecule type" value="Genomic_DNA"/>
</dbReference>
<dbReference type="GO" id="GO:0016779">
    <property type="term" value="F:nucleotidyltransferase activity"/>
    <property type="evidence" value="ECO:0007669"/>
    <property type="project" value="UniProtKB-KW"/>
</dbReference>
<evidence type="ECO:0000313" key="4">
    <source>
        <dbReference type="Proteomes" id="UP000244792"/>
    </source>
</evidence>
<reference evidence="3 4" key="1">
    <citation type="submission" date="2017-04" db="EMBL/GenBank/DDBJ databases">
        <title>Genomic insights into metabolism of Thermodesulfobium acidiphilum.</title>
        <authorList>
            <person name="Toshchakov S.V."/>
            <person name="Frolov E.N."/>
            <person name="Kublanov I.V."/>
            <person name="Samarov N.I."/>
            <person name="Novikov A."/>
            <person name="Lebedinsky A.V."/>
            <person name="Bonch-Osmolovskaya E.A."/>
            <person name="Chernyh N.A."/>
        </authorList>
    </citation>
    <scope>NUCLEOTIDE SEQUENCE [LARGE SCALE GENOMIC DNA]</scope>
    <source>
        <strain evidence="3 4">3127-1</strain>
    </source>
</reference>
<evidence type="ECO:0000256" key="1">
    <source>
        <dbReference type="SAM" id="Phobius"/>
    </source>
</evidence>
<keyword evidence="3" id="KW-0808">Transferase</keyword>
<gene>
    <name evidence="3" type="ORF">TDSAC_1135</name>
</gene>